<dbReference type="AlphaFoldDB" id="A0A537JGX8"/>
<dbReference type="Gene3D" id="3.40.630.30">
    <property type="match status" value="1"/>
</dbReference>
<proteinExistence type="predicted"/>
<dbReference type="GO" id="GO:0016747">
    <property type="term" value="F:acyltransferase activity, transferring groups other than amino-acyl groups"/>
    <property type="evidence" value="ECO:0007669"/>
    <property type="project" value="InterPro"/>
</dbReference>
<protein>
    <submittedName>
        <fullName evidence="4">GNAT family N-acetyltransferase</fullName>
    </submittedName>
</protein>
<keyword evidence="2" id="KW-0012">Acyltransferase</keyword>
<evidence type="ECO:0000256" key="1">
    <source>
        <dbReference type="ARBA" id="ARBA00022679"/>
    </source>
</evidence>
<feature type="domain" description="N-acetyltransferase" evidence="3">
    <location>
        <begin position="17"/>
        <end position="181"/>
    </location>
</feature>
<accession>A0A537JGX8</accession>
<sequence>MDLGRRESAPNAGTPALVVRRIRAHEGPHLRAIRLRALADAPTAFGSTVAETLAHPQEYWDRLAQEAAVGETHARFVAEENGRWCGMVGSLLTRERPGAAHLVSMWVDPTRRRSGIGTALVDAVVRWARGCGARRIELWVTDTSRPAKSLYVRNGFVETDRTQPLPSNPTLREVLMVREPA</sequence>
<dbReference type="PANTHER" id="PTHR43877">
    <property type="entry name" value="AMINOALKYLPHOSPHONATE N-ACETYLTRANSFERASE-RELATED-RELATED"/>
    <property type="match status" value="1"/>
</dbReference>
<dbReference type="EMBL" id="VBAO01000107">
    <property type="protein sequence ID" value="TMI82808.1"/>
    <property type="molecule type" value="Genomic_DNA"/>
</dbReference>
<dbReference type="SUPFAM" id="SSF55729">
    <property type="entry name" value="Acyl-CoA N-acyltransferases (Nat)"/>
    <property type="match status" value="1"/>
</dbReference>
<name>A0A537JGX8_9BACT</name>
<comment type="caution">
    <text evidence="4">The sequence shown here is derived from an EMBL/GenBank/DDBJ whole genome shotgun (WGS) entry which is preliminary data.</text>
</comment>
<reference evidence="4 5" key="1">
    <citation type="journal article" date="2019" name="Nat. Microbiol.">
        <title>Mediterranean grassland soil C-N compound turnover is dependent on rainfall and depth, and is mediated by genomically divergent microorganisms.</title>
        <authorList>
            <person name="Diamond S."/>
            <person name="Andeer P.F."/>
            <person name="Li Z."/>
            <person name="Crits-Christoph A."/>
            <person name="Burstein D."/>
            <person name="Anantharaman K."/>
            <person name="Lane K.R."/>
            <person name="Thomas B.C."/>
            <person name="Pan C."/>
            <person name="Northen T.R."/>
            <person name="Banfield J.F."/>
        </authorList>
    </citation>
    <scope>NUCLEOTIDE SEQUENCE [LARGE SCALE GENOMIC DNA]</scope>
    <source>
        <strain evidence="4">NP_7</strain>
    </source>
</reference>
<dbReference type="InterPro" id="IPR000182">
    <property type="entry name" value="GNAT_dom"/>
</dbReference>
<dbReference type="PROSITE" id="PS51186">
    <property type="entry name" value="GNAT"/>
    <property type="match status" value="1"/>
</dbReference>
<evidence type="ECO:0000313" key="4">
    <source>
        <dbReference type="EMBL" id="TMI82808.1"/>
    </source>
</evidence>
<dbReference type="Proteomes" id="UP000320048">
    <property type="component" value="Unassembled WGS sequence"/>
</dbReference>
<evidence type="ECO:0000313" key="5">
    <source>
        <dbReference type="Proteomes" id="UP000320048"/>
    </source>
</evidence>
<dbReference type="Pfam" id="PF00583">
    <property type="entry name" value="Acetyltransf_1"/>
    <property type="match status" value="1"/>
</dbReference>
<dbReference type="CDD" id="cd04301">
    <property type="entry name" value="NAT_SF"/>
    <property type="match status" value="1"/>
</dbReference>
<evidence type="ECO:0000256" key="2">
    <source>
        <dbReference type="ARBA" id="ARBA00023315"/>
    </source>
</evidence>
<keyword evidence="1 4" id="KW-0808">Transferase</keyword>
<organism evidence="4 5">
    <name type="scientific">Candidatus Segetimicrobium genomatis</name>
    <dbReference type="NCBI Taxonomy" id="2569760"/>
    <lineage>
        <taxon>Bacteria</taxon>
        <taxon>Bacillati</taxon>
        <taxon>Candidatus Sysuimicrobiota</taxon>
        <taxon>Candidatus Sysuimicrobiia</taxon>
        <taxon>Candidatus Sysuimicrobiales</taxon>
        <taxon>Candidatus Segetimicrobiaceae</taxon>
        <taxon>Candidatus Segetimicrobium</taxon>
    </lineage>
</organism>
<gene>
    <name evidence="4" type="ORF">E6H04_04075</name>
</gene>
<dbReference type="InterPro" id="IPR050832">
    <property type="entry name" value="Bact_Acetyltransf"/>
</dbReference>
<evidence type="ECO:0000259" key="3">
    <source>
        <dbReference type="PROSITE" id="PS51186"/>
    </source>
</evidence>
<dbReference type="InterPro" id="IPR016181">
    <property type="entry name" value="Acyl_CoA_acyltransferase"/>
</dbReference>